<keyword evidence="7 8" id="KW-0472">Membrane</keyword>
<sequence length="451" mass="51629">MSENCLGLRCQLWRIAPGFSFLIPLLVQTFFLHPCYQNNKEAKFIRLALMPITLYLIISRVNDRYFRPLEDFFHMNFTFVSFSTFHASCLSVQFALFDGSVLPYPKKNLSEKEKPLKEVDVKNDSTATKKYSKKVLQTTTEPLPPIAERIKFMVWLLFSPRGIGTSWAPPSAVTPPRPMMSVKKFLWVNIQKIVISQVAFVTCCAYGFACAQHPRGAFGLINEFIKLPDYLENISSYLISIPFGGASWWAIELLGSLLNVIECVWYQLSPYFLPKSLSPEKFDPTRYPDLFNDPWKKTSIIEFWSKGWHTVFRRNILYFGWKPMVRLFSSRSQETKRLLGIMGAMAFSGVFHEYVLAAASNLDPNIPTAQVFIILGLGMVIEASIERHTGYIVGGTFGRLWLGFMVFFTCRNAVLSWIARGLGSSGVPPVLDWTWHRFFLPFGPLLPQPWL</sequence>
<dbReference type="AlphaFoldDB" id="A0AAV0BRE7"/>
<keyword evidence="4" id="KW-0808">Transferase</keyword>
<comment type="pathway">
    <text evidence="2">Secondary metabolite biosynthesis.</text>
</comment>
<comment type="similarity">
    <text evidence="3">Belongs to the wax synthase family.</text>
</comment>
<keyword evidence="6 8" id="KW-1133">Transmembrane helix</keyword>
<proteinExistence type="inferred from homology"/>
<evidence type="ECO:0000256" key="7">
    <source>
        <dbReference type="ARBA" id="ARBA00023136"/>
    </source>
</evidence>
<dbReference type="InterPro" id="IPR032805">
    <property type="entry name" value="Wax_synthase_dom"/>
</dbReference>
<feature type="transmembrane region" description="Helical" evidence="8">
    <location>
        <begin position="366"/>
        <end position="385"/>
    </location>
</feature>
<evidence type="ECO:0000256" key="2">
    <source>
        <dbReference type="ARBA" id="ARBA00005179"/>
    </source>
</evidence>
<name>A0AAV0BRE7_PHAPC</name>
<protein>
    <recommendedName>
        <fullName evidence="9">Wax synthase domain-containing protein</fullName>
    </recommendedName>
</protein>
<evidence type="ECO:0000256" key="3">
    <source>
        <dbReference type="ARBA" id="ARBA00007282"/>
    </source>
</evidence>
<dbReference type="PANTHER" id="PTHR31595:SF57">
    <property type="entry name" value="OS04G0481900 PROTEIN"/>
    <property type="match status" value="1"/>
</dbReference>
<feature type="domain" description="Wax synthase" evidence="9">
    <location>
        <begin position="287"/>
        <end position="363"/>
    </location>
</feature>
<dbReference type="InterPro" id="IPR044851">
    <property type="entry name" value="Wax_synthase"/>
</dbReference>
<dbReference type="PANTHER" id="PTHR31595">
    <property type="entry name" value="LONG-CHAIN-ALCOHOL O-FATTY-ACYLTRANSFERASE 3-RELATED"/>
    <property type="match status" value="1"/>
</dbReference>
<accession>A0AAV0BRE7</accession>
<feature type="transmembrane region" description="Helical" evidence="8">
    <location>
        <begin position="338"/>
        <end position="360"/>
    </location>
</feature>
<evidence type="ECO:0000313" key="11">
    <source>
        <dbReference type="Proteomes" id="UP001153365"/>
    </source>
</evidence>
<dbReference type="EMBL" id="CALTRL010005998">
    <property type="protein sequence ID" value="CAH7688624.1"/>
    <property type="molecule type" value="Genomic_DNA"/>
</dbReference>
<gene>
    <name evidence="10" type="ORF">PPACK8108_LOCUS23605</name>
</gene>
<evidence type="ECO:0000256" key="8">
    <source>
        <dbReference type="SAM" id="Phobius"/>
    </source>
</evidence>
<dbReference type="Proteomes" id="UP001153365">
    <property type="component" value="Unassembled WGS sequence"/>
</dbReference>
<keyword evidence="5 8" id="KW-0812">Transmembrane</keyword>
<evidence type="ECO:0000313" key="10">
    <source>
        <dbReference type="EMBL" id="CAH7688624.1"/>
    </source>
</evidence>
<dbReference type="GO" id="GO:0006629">
    <property type="term" value="P:lipid metabolic process"/>
    <property type="evidence" value="ECO:0007669"/>
    <property type="project" value="InterPro"/>
</dbReference>
<reference evidence="10" key="1">
    <citation type="submission" date="2022-06" db="EMBL/GenBank/DDBJ databases">
        <authorList>
            <consortium name="SYNGENTA / RWTH Aachen University"/>
        </authorList>
    </citation>
    <scope>NUCLEOTIDE SEQUENCE</scope>
</reference>
<evidence type="ECO:0000256" key="6">
    <source>
        <dbReference type="ARBA" id="ARBA00022989"/>
    </source>
</evidence>
<evidence type="ECO:0000256" key="4">
    <source>
        <dbReference type="ARBA" id="ARBA00022679"/>
    </source>
</evidence>
<comment type="subcellular location">
    <subcellularLocation>
        <location evidence="1">Membrane</location>
        <topology evidence="1">Multi-pass membrane protein</topology>
    </subcellularLocation>
</comment>
<keyword evidence="11" id="KW-1185">Reference proteome</keyword>
<feature type="transmembrane region" description="Helical" evidence="8">
    <location>
        <begin position="12"/>
        <end position="32"/>
    </location>
</feature>
<comment type="caution">
    <text evidence="10">The sequence shown here is derived from an EMBL/GenBank/DDBJ whole genome shotgun (WGS) entry which is preliminary data.</text>
</comment>
<feature type="transmembrane region" description="Helical" evidence="8">
    <location>
        <begin position="73"/>
        <end position="97"/>
    </location>
</feature>
<dbReference type="Pfam" id="PF13813">
    <property type="entry name" value="MBOAT_2"/>
    <property type="match status" value="1"/>
</dbReference>
<dbReference type="GO" id="GO:0016020">
    <property type="term" value="C:membrane"/>
    <property type="evidence" value="ECO:0007669"/>
    <property type="project" value="UniProtKB-SubCell"/>
</dbReference>
<evidence type="ECO:0000256" key="5">
    <source>
        <dbReference type="ARBA" id="ARBA00022692"/>
    </source>
</evidence>
<evidence type="ECO:0000256" key="1">
    <source>
        <dbReference type="ARBA" id="ARBA00004141"/>
    </source>
</evidence>
<dbReference type="GO" id="GO:0008374">
    <property type="term" value="F:O-acyltransferase activity"/>
    <property type="evidence" value="ECO:0007669"/>
    <property type="project" value="InterPro"/>
</dbReference>
<feature type="transmembrane region" description="Helical" evidence="8">
    <location>
        <begin position="397"/>
        <end position="419"/>
    </location>
</feature>
<evidence type="ECO:0000259" key="9">
    <source>
        <dbReference type="Pfam" id="PF13813"/>
    </source>
</evidence>
<organism evidence="10 11">
    <name type="scientific">Phakopsora pachyrhizi</name>
    <name type="common">Asian soybean rust disease fungus</name>
    <dbReference type="NCBI Taxonomy" id="170000"/>
    <lineage>
        <taxon>Eukaryota</taxon>
        <taxon>Fungi</taxon>
        <taxon>Dikarya</taxon>
        <taxon>Basidiomycota</taxon>
        <taxon>Pucciniomycotina</taxon>
        <taxon>Pucciniomycetes</taxon>
        <taxon>Pucciniales</taxon>
        <taxon>Phakopsoraceae</taxon>
        <taxon>Phakopsora</taxon>
    </lineage>
</organism>
<feature type="transmembrane region" description="Helical" evidence="8">
    <location>
        <begin position="44"/>
        <end position="61"/>
    </location>
</feature>